<reference evidence="1 2" key="1">
    <citation type="journal article" date="2022" name="Plant J.">
        <title>Chromosome-level genome of Camellia lanceoleosa provides a valuable resource for understanding genome evolution and self-incompatibility.</title>
        <authorList>
            <person name="Gong W."/>
            <person name="Xiao S."/>
            <person name="Wang L."/>
            <person name="Liao Z."/>
            <person name="Chang Y."/>
            <person name="Mo W."/>
            <person name="Hu G."/>
            <person name="Li W."/>
            <person name="Zhao G."/>
            <person name="Zhu H."/>
            <person name="Hu X."/>
            <person name="Ji K."/>
            <person name="Xiang X."/>
            <person name="Song Q."/>
            <person name="Yuan D."/>
            <person name="Jin S."/>
            <person name="Zhang L."/>
        </authorList>
    </citation>
    <scope>NUCLEOTIDE SEQUENCE [LARGE SCALE GENOMIC DNA]</scope>
    <source>
        <strain evidence="1">SQ_2022a</strain>
    </source>
</reference>
<accession>A0ACC0FIC1</accession>
<protein>
    <submittedName>
        <fullName evidence="1">Uncharacterized protein</fullName>
    </submittedName>
</protein>
<name>A0ACC0FIC1_9ERIC</name>
<sequence>MLKYREAFAKRMATAGLKPHHRIDKISGKLVLGFGVIWWSATTVLTPIAAKVGLPLLLVMHAFMGIGEGKPLSKVKISGGGRCNVTNGHCSDNLTEDDGRVFPVSNNSSSVVDCLLSEAKQRGGPQLIVAAWETTRTIYLVIDW</sequence>
<dbReference type="EMBL" id="CM045771">
    <property type="protein sequence ID" value="KAI7988558.1"/>
    <property type="molecule type" value="Genomic_DNA"/>
</dbReference>
<gene>
    <name evidence="1" type="ORF">LOK49_LG13G00499</name>
</gene>
<organism evidence="1 2">
    <name type="scientific">Camellia lanceoleosa</name>
    <dbReference type="NCBI Taxonomy" id="1840588"/>
    <lineage>
        <taxon>Eukaryota</taxon>
        <taxon>Viridiplantae</taxon>
        <taxon>Streptophyta</taxon>
        <taxon>Embryophyta</taxon>
        <taxon>Tracheophyta</taxon>
        <taxon>Spermatophyta</taxon>
        <taxon>Magnoliopsida</taxon>
        <taxon>eudicotyledons</taxon>
        <taxon>Gunneridae</taxon>
        <taxon>Pentapetalae</taxon>
        <taxon>asterids</taxon>
        <taxon>Ericales</taxon>
        <taxon>Theaceae</taxon>
        <taxon>Camellia</taxon>
    </lineage>
</organism>
<keyword evidence="2" id="KW-1185">Reference proteome</keyword>
<dbReference type="Proteomes" id="UP001060215">
    <property type="component" value="Chromosome 14"/>
</dbReference>
<evidence type="ECO:0000313" key="2">
    <source>
        <dbReference type="Proteomes" id="UP001060215"/>
    </source>
</evidence>
<proteinExistence type="predicted"/>
<evidence type="ECO:0000313" key="1">
    <source>
        <dbReference type="EMBL" id="KAI7988558.1"/>
    </source>
</evidence>
<comment type="caution">
    <text evidence="1">The sequence shown here is derived from an EMBL/GenBank/DDBJ whole genome shotgun (WGS) entry which is preliminary data.</text>
</comment>